<accession>A0ABM7F5X4</accession>
<organism evidence="2 3">
    <name type="scientific">Streptomyces graminofaciens</name>
    <dbReference type="NCBI Taxonomy" id="68212"/>
    <lineage>
        <taxon>Bacteria</taxon>
        <taxon>Bacillati</taxon>
        <taxon>Actinomycetota</taxon>
        <taxon>Actinomycetes</taxon>
        <taxon>Kitasatosporales</taxon>
        <taxon>Streptomycetaceae</taxon>
        <taxon>Streptomyces</taxon>
    </lineage>
</organism>
<dbReference type="EMBL" id="AP018448">
    <property type="protein sequence ID" value="BBC31229.1"/>
    <property type="molecule type" value="Genomic_DNA"/>
</dbReference>
<evidence type="ECO:0000313" key="2">
    <source>
        <dbReference type="EMBL" id="BBC31229.1"/>
    </source>
</evidence>
<protein>
    <submittedName>
        <fullName evidence="2">Uncharacterized protein</fullName>
    </submittedName>
</protein>
<name>A0ABM7F5X4_9ACTN</name>
<dbReference type="Proteomes" id="UP001321542">
    <property type="component" value="Chromosome"/>
</dbReference>
<reference evidence="2 3" key="2">
    <citation type="journal article" date="2023" name="ChemBioChem">
        <title>Acyltransferase Domain Exchange between Two Independent Type I Polyketide Synthases in the Same Producer Strain of Macrolide Antibiotics.</title>
        <authorList>
            <person name="Kudo F."/>
            <person name="Kishikawa K."/>
            <person name="Tsuboi K."/>
            <person name="Kido T."/>
            <person name="Usui T."/>
            <person name="Hashimoto J."/>
            <person name="Shin-Ya K."/>
            <person name="Miyanaga A."/>
            <person name="Eguchi T."/>
        </authorList>
    </citation>
    <scope>NUCLEOTIDE SEQUENCE [LARGE SCALE GENOMIC DNA]</scope>
    <source>
        <strain evidence="2 3">A-8890</strain>
    </source>
</reference>
<evidence type="ECO:0000313" key="3">
    <source>
        <dbReference type="Proteomes" id="UP001321542"/>
    </source>
</evidence>
<keyword evidence="3" id="KW-1185">Reference proteome</keyword>
<reference evidence="2 3" key="1">
    <citation type="journal article" date="2010" name="ChemBioChem">
        <title>Cloning and characterization of the biosynthetic gene cluster of 16-membered macrolide antibiotic FD-891: involvement of a dual functional cytochrome P450 monooxygenase catalyzing epoxidation and hydroxylation.</title>
        <authorList>
            <person name="Kudo F."/>
            <person name="Motegi A."/>
            <person name="Mizoue K."/>
            <person name="Eguchi T."/>
        </authorList>
    </citation>
    <scope>NUCLEOTIDE SEQUENCE [LARGE SCALE GENOMIC DNA]</scope>
    <source>
        <strain evidence="2 3">A-8890</strain>
    </source>
</reference>
<sequence length="80" mass="8826">MVDKAQEYGPDFRVLEARRRPGGPPHMSGTEPFVVTVDAVHNARNRLAPRAEAVPEEDGPWSPPGGCRWRHSAVRPPLSC</sequence>
<evidence type="ECO:0000256" key="1">
    <source>
        <dbReference type="SAM" id="MobiDB-lite"/>
    </source>
</evidence>
<proteinExistence type="predicted"/>
<feature type="region of interest" description="Disordered" evidence="1">
    <location>
        <begin position="1"/>
        <end position="31"/>
    </location>
</feature>
<feature type="region of interest" description="Disordered" evidence="1">
    <location>
        <begin position="49"/>
        <end position="80"/>
    </location>
</feature>
<gene>
    <name evidence="2" type="ORF">SGFS_025230</name>
</gene>